<evidence type="ECO:0000259" key="7">
    <source>
        <dbReference type="Pfam" id="PF08501"/>
    </source>
</evidence>
<dbReference type="Pfam" id="PF08501">
    <property type="entry name" value="Shikimate_dh_N"/>
    <property type="match status" value="1"/>
</dbReference>
<dbReference type="GO" id="GO:0003855">
    <property type="term" value="F:3-dehydroquinate dehydratase activity"/>
    <property type="evidence" value="ECO:0007669"/>
    <property type="project" value="InterPro"/>
</dbReference>
<dbReference type="HAMAP" id="MF_00222">
    <property type="entry name" value="Shikimate_DH_AroE"/>
    <property type="match status" value="1"/>
</dbReference>
<dbReference type="EC" id="1.1.1.25" evidence="1"/>
<keyword evidence="3" id="KW-0521">NADP</keyword>
<dbReference type="CDD" id="cd00502">
    <property type="entry name" value="DHQase_I"/>
    <property type="match status" value="1"/>
</dbReference>
<feature type="domain" description="Quinate/shikimate 5-dehydrogenase/glutamyl-tRNA reductase" evidence="6">
    <location>
        <begin position="364"/>
        <end position="461"/>
    </location>
</feature>
<dbReference type="InterPro" id="IPR046346">
    <property type="entry name" value="Aminoacid_DH-like_N_sf"/>
</dbReference>
<gene>
    <name evidence="9" type="ORF">GAYE_PCTG32G0808</name>
</gene>
<keyword evidence="2" id="KW-0028">Amino-acid biosynthesis</keyword>
<dbReference type="GO" id="GO:0050661">
    <property type="term" value="F:NADP binding"/>
    <property type="evidence" value="ECO:0007669"/>
    <property type="project" value="InterPro"/>
</dbReference>
<evidence type="ECO:0000259" key="6">
    <source>
        <dbReference type="Pfam" id="PF01488"/>
    </source>
</evidence>
<dbReference type="GO" id="GO:0004764">
    <property type="term" value="F:shikimate 3-dehydrogenase (NADP+) activity"/>
    <property type="evidence" value="ECO:0007669"/>
    <property type="project" value="UniProtKB-EC"/>
</dbReference>
<comment type="caution">
    <text evidence="9">The sequence shown here is derived from an EMBL/GenBank/DDBJ whole genome shotgun (WGS) entry which is preliminary data.</text>
</comment>
<keyword evidence="10" id="KW-1185">Reference proteome</keyword>
<dbReference type="InterPro" id="IPR006151">
    <property type="entry name" value="Shikm_DH/Glu-tRNA_Rdtase"/>
</dbReference>
<dbReference type="SUPFAM" id="SSF51569">
    <property type="entry name" value="Aldolase"/>
    <property type="match status" value="1"/>
</dbReference>
<dbReference type="Proteomes" id="UP001300502">
    <property type="component" value="Unassembled WGS sequence"/>
</dbReference>
<evidence type="ECO:0000256" key="2">
    <source>
        <dbReference type="ARBA" id="ARBA00022605"/>
    </source>
</evidence>
<evidence type="ECO:0000256" key="3">
    <source>
        <dbReference type="ARBA" id="ARBA00022857"/>
    </source>
</evidence>
<dbReference type="Gene3D" id="3.40.50.10860">
    <property type="entry name" value="Leucine Dehydrogenase, chain A, domain 1"/>
    <property type="match status" value="1"/>
</dbReference>
<dbReference type="PANTHER" id="PTHR21089:SF1">
    <property type="entry name" value="BIFUNCTIONAL 3-DEHYDROQUINATE DEHYDRATASE_SHIKIMATE DEHYDROGENASE, CHLOROPLASTIC"/>
    <property type="match status" value="1"/>
</dbReference>
<dbReference type="HAMAP" id="MF_00214">
    <property type="entry name" value="AroD"/>
    <property type="match status" value="1"/>
</dbReference>
<dbReference type="GO" id="GO:0009073">
    <property type="term" value="P:aromatic amino acid family biosynthetic process"/>
    <property type="evidence" value="ECO:0007669"/>
    <property type="project" value="UniProtKB-KW"/>
</dbReference>
<proteinExistence type="inferred from homology"/>
<dbReference type="EMBL" id="JANCYU010000009">
    <property type="protein sequence ID" value="KAK4522918.1"/>
    <property type="molecule type" value="Genomic_DNA"/>
</dbReference>
<protein>
    <recommendedName>
        <fullName evidence="1">shikimate dehydrogenase (NADP(+))</fullName>
        <ecNumber evidence="1">1.1.1.25</ecNumber>
    </recommendedName>
</protein>
<evidence type="ECO:0000313" key="10">
    <source>
        <dbReference type="Proteomes" id="UP001300502"/>
    </source>
</evidence>
<evidence type="ECO:0000256" key="4">
    <source>
        <dbReference type="ARBA" id="ARBA00023002"/>
    </source>
</evidence>
<reference evidence="9 10" key="1">
    <citation type="submission" date="2022-07" db="EMBL/GenBank/DDBJ databases">
        <title>Genome-wide signatures of adaptation to extreme environments.</title>
        <authorList>
            <person name="Cho C.H."/>
            <person name="Yoon H.S."/>
        </authorList>
    </citation>
    <scope>NUCLEOTIDE SEQUENCE [LARGE SCALE GENOMIC DNA]</scope>
    <source>
        <strain evidence="9 10">108.79 E11</strain>
    </source>
</reference>
<name>A0AAV9I357_9RHOD</name>
<dbReference type="GO" id="GO:0008652">
    <property type="term" value="P:amino acid biosynthetic process"/>
    <property type="evidence" value="ECO:0007669"/>
    <property type="project" value="UniProtKB-KW"/>
</dbReference>
<dbReference type="AlphaFoldDB" id="A0AAV9I357"/>
<dbReference type="InterPro" id="IPR013708">
    <property type="entry name" value="Shikimate_DH-bd_N"/>
</dbReference>
<dbReference type="Pfam" id="PF01488">
    <property type="entry name" value="Shikimate_DH"/>
    <property type="match status" value="1"/>
</dbReference>
<dbReference type="SUPFAM" id="SSF53223">
    <property type="entry name" value="Aminoacid dehydrogenase-like, N-terminal domain"/>
    <property type="match status" value="1"/>
</dbReference>
<evidence type="ECO:0000256" key="1">
    <source>
        <dbReference type="ARBA" id="ARBA00012962"/>
    </source>
</evidence>
<dbReference type="InterPro" id="IPR036291">
    <property type="entry name" value="NAD(P)-bd_dom_sf"/>
</dbReference>
<accession>A0AAV9I357</accession>
<dbReference type="SUPFAM" id="SSF51735">
    <property type="entry name" value="NAD(P)-binding Rossmann-fold domains"/>
    <property type="match status" value="1"/>
</dbReference>
<evidence type="ECO:0000256" key="5">
    <source>
        <dbReference type="ARBA" id="ARBA00023141"/>
    </source>
</evidence>
<keyword evidence="5" id="KW-0057">Aromatic amino acid biosynthesis</keyword>
<feature type="domain" description="SDH C-terminal" evidence="8">
    <location>
        <begin position="485"/>
        <end position="514"/>
    </location>
</feature>
<dbReference type="InterPro" id="IPR011342">
    <property type="entry name" value="Shikimate_DH"/>
</dbReference>
<dbReference type="Gene3D" id="3.40.50.720">
    <property type="entry name" value="NAD(P)-binding Rossmann-like Domain"/>
    <property type="match status" value="1"/>
</dbReference>
<keyword evidence="4" id="KW-0560">Oxidoreductase</keyword>
<dbReference type="InterPro" id="IPR041121">
    <property type="entry name" value="SDH_C"/>
</dbReference>
<sequence>MDPHRNSCLVCVPITAKYVHEALEQIKEAKRLGADLVELRLDLLHNLEDEWKQLVKYCSVPKIVTCRPQWEGGKYSGPESRRLSILRESCQLGCVEYVDVELEAVEKFEKPANCSSKLILSRHSWDRAFSREELATIYSSMLSNQADIIKVACHIDDIAQCELLFQFIAASKVPCIALGMGEKGQISRILAGRYGAFLTFASLSRGKESAPGQIQVEDCIQMYRVKSIQLSTKLYGVVGNPVAHSMSPAIHNAAFASLSLDCVYCPVLVQDLGTCWKVLNEMGFMGLSVTIPHKENAIEYVDELDTLAAKIGAINTMVKTEKGWKGWNTDCLAAVGAIEDGLAAAAASKGHQLDKNHPERPPIVLVLGAGGAARAIAFGLLERNYNIYIVNRSNDRSKKLAGELGICAIPWEDLRNFLWQHEANIDVIVQSTSVGMHPNVNDTLLSSDDLQKLSKKPLVFDVVYNPIETRFLREARQVGCPVVSGLEMFVRQAAYQFELWTGKKAPIEQMRQLVFKKLTTSAQRG</sequence>
<dbReference type="GO" id="GO:0009423">
    <property type="term" value="P:chorismate biosynthetic process"/>
    <property type="evidence" value="ECO:0007669"/>
    <property type="project" value="TreeGrafter"/>
</dbReference>
<dbReference type="CDD" id="cd01065">
    <property type="entry name" value="NAD_bind_Shikimate_DH"/>
    <property type="match status" value="1"/>
</dbReference>
<evidence type="ECO:0000313" key="9">
    <source>
        <dbReference type="EMBL" id="KAK4522918.1"/>
    </source>
</evidence>
<dbReference type="InterPro" id="IPR001381">
    <property type="entry name" value="DHquinase_I"/>
</dbReference>
<dbReference type="Pfam" id="PF01487">
    <property type="entry name" value="DHquinase_I"/>
    <property type="match status" value="1"/>
</dbReference>
<dbReference type="InterPro" id="IPR022893">
    <property type="entry name" value="Shikimate_DH_fam"/>
</dbReference>
<dbReference type="NCBIfam" id="TIGR01093">
    <property type="entry name" value="aroD"/>
    <property type="match status" value="1"/>
</dbReference>
<dbReference type="GO" id="GO:0019632">
    <property type="term" value="P:shikimate metabolic process"/>
    <property type="evidence" value="ECO:0007669"/>
    <property type="project" value="InterPro"/>
</dbReference>
<dbReference type="PANTHER" id="PTHR21089">
    <property type="entry name" value="SHIKIMATE DEHYDROGENASE"/>
    <property type="match status" value="1"/>
</dbReference>
<dbReference type="Gene3D" id="3.20.20.70">
    <property type="entry name" value="Aldolase class I"/>
    <property type="match status" value="1"/>
</dbReference>
<dbReference type="NCBIfam" id="TIGR00507">
    <property type="entry name" value="aroE"/>
    <property type="match status" value="1"/>
</dbReference>
<dbReference type="InterPro" id="IPR013785">
    <property type="entry name" value="Aldolase_TIM"/>
</dbReference>
<organism evidence="9 10">
    <name type="scientific">Galdieria yellowstonensis</name>
    <dbReference type="NCBI Taxonomy" id="3028027"/>
    <lineage>
        <taxon>Eukaryota</taxon>
        <taxon>Rhodophyta</taxon>
        <taxon>Bangiophyceae</taxon>
        <taxon>Galdieriales</taxon>
        <taxon>Galdieriaceae</taxon>
        <taxon>Galdieria</taxon>
    </lineage>
</organism>
<evidence type="ECO:0000259" key="8">
    <source>
        <dbReference type="Pfam" id="PF18317"/>
    </source>
</evidence>
<feature type="domain" description="Shikimate dehydrogenase substrate binding N-terminal" evidence="7">
    <location>
        <begin position="237"/>
        <end position="316"/>
    </location>
</feature>
<dbReference type="Pfam" id="PF18317">
    <property type="entry name" value="SDH_C"/>
    <property type="match status" value="1"/>
</dbReference>